<accession>A0A4V3W8D2</accession>
<protein>
    <submittedName>
        <fullName evidence="1">Uncharacterized protein</fullName>
    </submittedName>
</protein>
<evidence type="ECO:0000313" key="1">
    <source>
        <dbReference type="EMBL" id="THF50777.1"/>
    </source>
</evidence>
<dbReference type="AlphaFoldDB" id="A0A4V3W8D2"/>
<proteinExistence type="predicted"/>
<organism evidence="1 2">
    <name type="scientific">Allorhizobium terrae</name>
    <dbReference type="NCBI Taxonomy" id="1848972"/>
    <lineage>
        <taxon>Bacteria</taxon>
        <taxon>Pseudomonadati</taxon>
        <taxon>Pseudomonadota</taxon>
        <taxon>Alphaproteobacteria</taxon>
        <taxon>Hyphomicrobiales</taxon>
        <taxon>Rhizobiaceae</taxon>
        <taxon>Rhizobium/Agrobacterium group</taxon>
        <taxon>Allorhizobium</taxon>
    </lineage>
</organism>
<dbReference type="RefSeq" id="WP_190235593.1">
    <property type="nucleotide sequence ID" value="NZ_SSOA01000003.1"/>
</dbReference>
<reference evidence="1 2" key="1">
    <citation type="submission" date="2019-04" db="EMBL/GenBank/DDBJ databases">
        <title>Rhizobium terrae sp. nov., isolated from a paddy soil.</title>
        <authorList>
            <person name="Lin S.-Y."/>
            <person name="Hameed A."/>
            <person name="Huang H.-I."/>
            <person name="Young C.-C."/>
        </authorList>
    </citation>
    <scope>NUCLEOTIDE SEQUENCE [LARGE SCALE GENOMIC DNA]</scope>
    <source>
        <strain evidence="1 2">CC-HIH110</strain>
    </source>
</reference>
<dbReference type="EMBL" id="SSOA01000003">
    <property type="protein sequence ID" value="THF50777.1"/>
    <property type="molecule type" value="Genomic_DNA"/>
</dbReference>
<evidence type="ECO:0000313" key="2">
    <source>
        <dbReference type="Proteomes" id="UP000310754"/>
    </source>
</evidence>
<dbReference type="Proteomes" id="UP000310754">
    <property type="component" value="Unassembled WGS sequence"/>
</dbReference>
<gene>
    <name evidence="1" type="ORF">E6C51_07955</name>
</gene>
<sequence length="328" mass="38353">MKNATPSIFDLIRRARLVRRAFRIDTSAEISENTAKFHERLWPIRSLKPDDSGYFLDIFTPDPFETDPDEIKRQQSLEAMTLVWFKLLTPDFNEAKMRENAAAYERGVRLRPAERDALRKRTRSDAEGLKRDGLLPSERRQYESLSPFEKNRFNFLISAETLEHNTHLTRAKRARFFKDYDEGLLEGGDPNHTGLVRYRTRWRRDHIVSACAMIEDIADWIDKQMTLPFSRRDKEIDILQERYAREELPDTRSTIVTRRESVWLAVSATTAEQVDNGSAKYEARPQVAMNALMAFGKYELAKKRAMKSKIWSKTASLKSRNLLISRFL</sequence>
<comment type="caution">
    <text evidence="1">The sequence shown here is derived from an EMBL/GenBank/DDBJ whole genome shotgun (WGS) entry which is preliminary data.</text>
</comment>
<keyword evidence="2" id="KW-1185">Reference proteome</keyword>
<name>A0A4V3W8D2_9HYPH</name>